<comment type="caution">
    <text evidence="3">The sequence shown here is derived from an EMBL/GenBank/DDBJ whole genome shotgun (WGS) entry which is preliminary data.</text>
</comment>
<evidence type="ECO:0000313" key="4">
    <source>
        <dbReference type="Proteomes" id="UP000004358"/>
    </source>
</evidence>
<dbReference type="OrthoDB" id="290501at2"/>
<dbReference type="HOGENOM" id="CLU_1507816_0_0_0"/>
<keyword evidence="2" id="KW-0812">Transmembrane</keyword>
<dbReference type="Proteomes" id="UP000004358">
    <property type="component" value="Unassembled WGS sequence"/>
</dbReference>
<dbReference type="EMBL" id="AANZ01000005">
    <property type="protein sequence ID" value="EAQ81426.1"/>
    <property type="molecule type" value="Genomic_DNA"/>
</dbReference>
<evidence type="ECO:0000313" key="3">
    <source>
        <dbReference type="EMBL" id="EAQ81426.1"/>
    </source>
</evidence>
<feature type="transmembrane region" description="Helical" evidence="2">
    <location>
        <begin position="46"/>
        <end position="65"/>
    </location>
</feature>
<proteinExistence type="predicted"/>
<feature type="transmembrane region" description="Helical" evidence="2">
    <location>
        <begin position="86"/>
        <end position="114"/>
    </location>
</feature>
<dbReference type="AlphaFoldDB" id="A3ZQF0"/>
<organism evidence="3 4">
    <name type="scientific">Blastopirellula marina DSM 3645</name>
    <dbReference type="NCBI Taxonomy" id="314230"/>
    <lineage>
        <taxon>Bacteria</taxon>
        <taxon>Pseudomonadati</taxon>
        <taxon>Planctomycetota</taxon>
        <taxon>Planctomycetia</taxon>
        <taxon>Pirellulales</taxon>
        <taxon>Pirellulaceae</taxon>
        <taxon>Blastopirellula</taxon>
    </lineage>
</organism>
<feature type="transmembrane region" description="Helical" evidence="2">
    <location>
        <begin position="129"/>
        <end position="150"/>
    </location>
</feature>
<keyword evidence="2" id="KW-1133">Transmembrane helix</keyword>
<evidence type="ECO:0000256" key="1">
    <source>
        <dbReference type="SAM" id="MobiDB-lite"/>
    </source>
</evidence>
<accession>A3ZQF0</accession>
<evidence type="ECO:0000256" key="2">
    <source>
        <dbReference type="SAM" id="Phobius"/>
    </source>
</evidence>
<reference evidence="3 4" key="1">
    <citation type="submission" date="2006-02" db="EMBL/GenBank/DDBJ databases">
        <authorList>
            <person name="Amann R."/>
            <person name="Ferriera S."/>
            <person name="Johnson J."/>
            <person name="Kravitz S."/>
            <person name="Halpern A."/>
            <person name="Remington K."/>
            <person name="Beeson K."/>
            <person name="Tran B."/>
            <person name="Rogers Y.-H."/>
            <person name="Friedman R."/>
            <person name="Venter J.C."/>
        </authorList>
    </citation>
    <scope>NUCLEOTIDE SEQUENCE [LARGE SCALE GENOMIC DNA]</scope>
    <source>
        <strain evidence="3 4">DSM 3645</strain>
    </source>
</reference>
<dbReference type="RefSeq" id="WP_002652615.1">
    <property type="nucleotide sequence ID" value="NZ_CH672376.1"/>
</dbReference>
<dbReference type="STRING" id="314230.DSM3645_23581"/>
<name>A3ZQF0_9BACT</name>
<gene>
    <name evidence="3" type="ORF">DSM3645_23581</name>
</gene>
<feature type="region of interest" description="Disordered" evidence="1">
    <location>
        <begin position="159"/>
        <end position="178"/>
    </location>
</feature>
<keyword evidence="2" id="KW-0472">Membrane</keyword>
<sequence>MSEEGDNPYESPYDPAVAAPWRGWHVWWAASALSSLLVLPFLWDDWLFGSIIFIAVAAVSLRSLIDLQRKFEIGWVISTKTQLLAIGQSVLIVIAAGIGSGIAFVTSCMSIAIATDIPMLHSVGARGRIVLAVAYGIGVVAFGVLVWLMGPPSKKMLQARRPGTKEATLPAEKGDTNE</sequence>
<protein>
    <submittedName>
        <fullName evidence="3">Uncharacterized protein</fullName>
    </submittedName>
</protein>